<keyword evidence="1" id="KW-0732">Signal</keyword>
<protein>
    <submittedName>
        <fullName evidence="2">Uncharacterized protein</fullName>
    </submittedName>
</protein>
<reference evidence="2 3" key="1">
    <citation type="submission" date="2022-03" db="EMBL/GenBank/DDBJ databases">
        <title>Chryseobacterium sp. isolated from the Andong Sikhe.</title>
        <authorList>
            <person name="Won M."/>
            <person name="Kim S.-J."/>
            <person name="Kwon S.-W."/>
        </authorList>
    </citation>
    <scope>NUCLEOTIDE SEQUENCE [LARGE SCALE GENOMIC DNA]</scope>
    <source>
        <strain evidence="2 3">ADR-1</strain>
    </source>
</reference>
<feature type="chain" id="PRO_5045188905" evidence="1">
    <location>
        <begin position="19"/>
        <end position="396"/>
    </location>
</feature>
<name>A0ABY4BGP7_9FLAO</name>
<keyword evidence="3" id="KW-1185">Reference proteome</keyword>
<organism evidence="2 3">
    <name type="scientific">Chryseobacterium oryzae</name>
    <dbReference type="NCBI Taxonomy" id="2929799"/>
    <lineage>
        <taxon>Bacteria</taxon>
        <taxon>Pseudomonadati</taxon>
        <taxon>Bacteroidota</taxon>
        <taxon>Flavobacteriia</taxon>
        <taxon>Flavobacteriales</taxon>
        <taxon>Weeksellaceae</taxon>
        <taxon>Chryseobacterium group</taxon>
        <taxon>Chryseobacterium</taxon>
    </lineage>
</organism>
<dbReference type="RefSeq" id="WP_243575431.1">
    <property type="nucleotide sequence ID" value="NZ_CP094529.1"/>
</dbReference>
<sequence length="396" mass="42847">MKKLSLICFSISSLFAWSQKVGVKTTSPTETLDINGSLRVRGINLTGTTALKDRIMVFENDGVVKYVTSSAIIRQMPLGFFGLNTASNLVGNGKVANPLGIASLSANTNQALGWDGTKWLPVDQLSSSNWLFVGNSNTTSTNLLGTINDISMSVRSNNTTMLQFGKRNTLNLYDSSNTGLYPYNQQDNSVSYIRGTNGNSSLQFESSTSQSYKPVFFTTSDGNFGFRGSSAGNDWFEVSSSGSSNNGSLQFTIGDNGDEPIIFRKYNKSTDTFVEMMRMQGLGLNNLVRVGINMQGNVANSTLQINGSVTKKVDVINADTTFTEFQHTVFINNSSSITVTLPTASTCKGRIYILKKLSSGTVNITSFVNRNSSNSNVLSAGVTQLQSDGSNWQQIN</sequence>
<evidence type="ECO:0000313" key="2">
    <source>
        <dbReference type="EMBL" id="UOE36913.1"/>
    </source>
</evidence>
<gene>
    <name evidence="2" type="ORF">MTP08_07490</name>
</gene>
<evidence type="ECO:0000313" key="3">
    <source>
        <dbReference type="Proteomes" id="UP000831068"/>
    </source>
</evidence>
<dbReference type="EMBL" id="CP094529">
    <property type="protein sequence ID" value="UOE36913.1"/>
    <property type="molecule type" value="Genomic_DNA"/>
</dbReference>
<feature type="signal peptide" evidence="1">
    <location>
        <begin position="1"/>
        <end position="18"/>
    </location>
</feature>
<accession>A0ABY4BGP7</accession>
<dbReference type="Proteomes" id="UP000831068">
    <property type="component" value="Chromosome"/>
</dbReference>
<evidence type="ECO:0000256" key="1">
    <source>
        <dbReference type="SAM" id="SignalP"/>
    </source>
</evidence>
<proteinExistence type="predicted"/>